<keyword evidence="3" id="KW-0813">Transport</keyword>
<dbReference type="PANTHER" id="PTHR43394:SF21">
    <property type="entry name" value="ATP BINDING CASSETTE SUBFAMILY B MEMBER 9"/>
    <property type="match status" value="1"/>
</dbReference>
<evidence type="ECO:0000256" key="10">
    <source>
        <dbReference type="ARBA" id="ARBA00023136"/>
    </source>
</evidence>
<dbReference type="Gene3D" id="1.10.340.70">
    <property type="match status" value="1"/>
</dbReference>
<organism evidence="17 18">
    <name type="scientific">Electrophorus voltai</name>
    <dbReference type="NCBI Taxonomy" id="2609070"/>
    <lineage>
        <taxon>Eukaryota</taxon>
        <taxon>Metazoa</taxon>
        <taxon>Chordata</taxon>
        <taxon>Craniata</taxon>
        <taxon>Vertebrata</taxon>
        <taxon>Euteleostomi</taxon>
        <taxon>Actinopterygii</taxon>
        <taxon>Neopterygii</taxon>
        <taxon>Teleostei</taxon>
        <taxon>Ostariophysi</taxon>
        <taxon>Gymnotiformes</taxon>
        <taxon>Gymnotoidei</taxon>
        <taxon>Gymnotidae</taxon>
        <taxon>Electrophorus</taxon>
    </lineage>
</organism>
<dbReference type="InterPro" id="IPR027417">
    <property type="entry name" value="P-loop_NTPase"/>
</dbReference>
<evidence type="ECO:0000256" key="9">
    <source>
        <dbReference type="ARBA" id="ARBA00022989"/>
    </source>
</evidence>
<feature type="transmembrane region" description="Helical" evidence="13">
    <location>
        <begin position="529"/>
        <end position="548"/>
    </location>
</feature>
<evidence type="ECO:0000256" key="13">
    <source>
        <dbReference type="SAM" id="Phobius"/>
    </source>
</evidence>
<dbReference type="Proteomes" id="UP001239994">
    <property type="component" value="Unassembled WGS sequence"/>
</dbReference>
<keyword evidence="5" id="KW-0547">Nucleotide-binding</keyword>
<dbReference type="PROSITE" id="PS50929">
    <property type="entry name" value="ABC_TM1F"/>
    <property type="match status" value="1"/>
</dbReference>
<keyword evidence="6" id="KW-0067">ATP-binding</keyword>
<dbReference type="EMBL" id="JAROKS010000001">
    <property type="protein sequence ID" value="KAK1806857.1"/>
    <property type="molecule type" value="Genomic_DNA"/>
</dbReference>
<feature type="transmembrane region" description="Helical" evidence="13">
    <location>
        <begin position="664"/>
        <end position="690"/>
    </location>
</feature>
<name>A0AAD8ZX13_9TELE</name>
<keyword evidence="10 13" id="KW-0472">Membrane</keyword>
<feature type="domain" description="ABC transmembrane type-1" evidence="15">
    <location>
        <begin position="636"/>
        <end position="940"/>
    </location>
</feature>
<dbReference type="InterPro" id="IPR012337">
    <property type="entry name" value="RNaseH-like_sf"/>
</dbReference>
<dbReference type="InterPro" id="IPR001584">
    <property type="entry name" value="Integrase_cat-core"/>
</dbReference>
<feature type="transmembrane region" description="Helical" evidence="13">
    <location>
        <begin position="496"/>
        <end position="517"/>
    </location>
</feature>
<keyword evidence="18" id="KW-1185">Reference proteome</keyword>
<evidence type="ECO:0000259" key="15">
    <source>
        <dbReference type="PROSITE" id="PS50929"/>
    </source>
</evidence>
<feature type="compositionally biased region" description="Basic and acidic residues" evidence="12">
    <location>
        <begin position="562"/>
        <end position="579"/>
    </location>
</feature>
<feature type="domain" description="Integrase catalytic" evidence="16">
    <location>
        <begin position="139"/>
        <end position="318"/>
    </location>
</feature>
<dbReference type="Pfam" id="PF00664">
    <property type="entry name" value="ABC_membrane"/>
    <property type="match status" value="2"/>
</dbReference>
<gene>
    <name evidence="17" type="ORF">P4O66_005340</name>
</gene>
<feature type="transmembrane region" description="Helical" evidence="13">
    <location>
        <begin position="419"/>
        <end position="442"/>
    </location>
</feature>
<dbReference type="SUPFAM" id="SSF52540">
    <property type="entry name" value="P-loop containing nucleoside triphosphate hydrolases"/>
    <property type="match status" value="1"/>
</dbReference>
<dbReference type="InterPro" id="IPR036397">
    <property type="entry name" value="RNaseH_sf"/>
</dbReference>
<feature type="compositionally biased region" description="Acidic residues" evidence="12">
    <location>
        <begin position="1235"/>
        <end position="1245"/>
    </location>
</feature>
<evidence type="ECO:0000256" key="3">
    <source>
        <dbReference type="ARBA" id="ARBA00022448"/>
    </source>
</evidence>
<keyword evidence="9 13" id="KW-1133">Transmembrane helix</keyword>
<sequence>MLSVDSLSVAEEEVVESSSSRLGDIYAFVAEGSYPQAMNPIRKKNLKRYAQKFMLDDGRLYYVGPKKEEKREVVIEAERKRQIFLECHFNDTGHHLGQKKTVHRIQSKYYWLGIVKDVVDWIKVCETCQHTERNKNMTRTVRPMKVDGPWEIVAVEIMGKSPFPGSAHGGNTHIVIVTDYYSKWVEVFPVQKKDSLCVARCISSSIYRYGSAKTIFCSQSADFCEEVTKYLHERWNVSQKVSAAEPPQRNALYDHGSALLRDAIKQLVAERQVEWADFLEQVVALFRTAVNPATKFTPYFLMFNRKASVPGEMKLDLLSYEQRPGGYTLSEEADSFFLSTLQEHQSQLKQTVFSNMNAAYKQEKKSAKRRSRNISSITLTVTEPLCPPDECPSPKKLRDGLFLTFPVETVLGTKMRLSVIVSCNLAFIFVDIVVTTVLYVQGSSLEVFEDDVKNFDVRHSLLDLWGTLLLRVCLLLGASIGVLWNRRDGPRRVARLRPLATFTSLVVLSYALVKLLVLSEQGALAREPWFLALLAWTCGAAVTAPLLWRLLARARGDEVAGEESDRLVDGEREGEGEAGREEEEEPKEKCQTAGKGARRQPNSGATVGRLLSYCKQDSALLTTAFFFLLLSAVCECEAFIPYYTGKAIDGIVMHKSMEYFAKPMIILTVLALVSSVAIGVRGGVFALTFARLSIRLRNLLFRSLVHQEIAFFDTNHTGDITSRLTSDTTQVSDLISQNVNLFLRSFIKGAGYFIFMFGMSWKLSLVIIMGFPYIAVISQLYGEHYKASPPLGGAKGAPIAGTYYITNGPTKIVLHHSAPQKLTKEVQASLAHANRVAEETISAMRTVRSFACEEQEADGYHRRLLDVFRLNKKQALAYACFMWSSCISELALQVAILFYGGHLVVTGQITGGTLISFIIYELELGECLESIASVYTGLMQGVGAAEKVFEYIDRKPRHAPDGLEAPDTLRGLVEFHDVTFAYPTRPDTDVLKSVSFSVHPGEVTALVGPSGSGKSSCVCLLENFYSPMQGQVLLDGRPVQSYQHDYLHSKVALVSQEPVLFARSVQKNISYGLTDAPMEAVVAAATKANAHEFICGLSKGYDTGVGEKGSQLSGGQKQRVAIARALIRQPCVLVLDEATSALDAESEHVVQQALNGAMENCTVLVIAHRLSTVERADRIVVLQRGSVAEQGRHAELLARRGFYYRLVQRQALRLEGGATDEVPRPPGAPPPQSREEDEEFSEGEGGEAGHRATY</sequence>
<dbReference type="Gene3D" id="3.30.420.10">
    <property type="entry name" value="Ribonuclease H-like superfamily/Ribonuclease H"/>
    <property type="match status" value="1"/>
</dbReference>
<dbReference type="PANTHER" id="PTHR43394">
    <property type="entry name" value="ATP-DEPENDENT PERMEASE MDL1, MITOCHONDRIAL"/>
    <property type="match status" value="1"/>
</dbReference>
<dbReference type="GO" id="GO:0015440">
    <property type="term" value="F:ABC-type peptide transporter activity"/>
    <property type="evidence" value="ECO:0007669"/>
    <property type="project" value="InterPro"/>
</dbReference>
<evidence type="ECO:0000259" key="16">
    <source>
        <dbReference type="PROSITE" id="PS50994"/>
    </source>
</evidence>
<evidence type="ECO:0000313" key="17">
    <source>
        <dbReference type="EMBL" id="KAK1806857.1"/>
    </source>
</evidence>
<evidence type="ECO:0000256" key="5">
    <source>
        <dbReference type="ARBA" id="ARBA00022741"/>
    </source>
</evidence>
<dbReference type="InterPro" id="IPR030254">
    <property type="entry name" value="ABCB9_6-TMD"/>
</dbReference>
<comment type="subcellular location">
    <subcellularLocation>
        <location evidence="1">Endomembrane system</location>
        <topology evidence="1">Multi-pass membrane protein</topology>
    </subcellularLocation>
</comment>
<dbReference type="InterPro" id="IPR003593">
    <property type="entry name" value="AAA+_ATPase"/>
</dbReference>
<protein>
    <recommendedName>
        <fullName evidence="11">Gypsy retrotransposon integrase-like protein 1</fullName>
    </recommendedName>
</protein>
<keyword evidence="8" id="KW-1278">Translocase</keyword>
<feature type="transmembrane region" description="Helical" evidence="13">
    <location>
        <begin position="752"/>
        <end position="775"/>
    </location>
</feature>
<dbReference type="GO" id="GO:0015074">
    <property type="term" value="P:DNA integration"/>
    <property type="evidence" value="ECO:0007669"/>
    <property type="project" value="InterPro"/>
</dbReference>
<evidence type="ECO:0000256" key="1">
    <source>
        <dbReference type="ARBA" id="ARBA00004127"/>
    </source>
</evidence>
<feature type="region of interest" description="Disordered" evidence="12">
    <location>
        <begin position="562"/>
        <end position="602"/>
    </location>
</feature>
<dbReference type="GO" id="GO:0005524">
    <property type="term" value="F:ATP binding"/>
    <property type="evidence" value="ECO:0007669"/>
    <property type="project" value="UniProtKB-KW"/>
</dbReference>
<dbReference type="FunFam" id="3.40.50.300:FF:000140">
    <property type="entry name" value="Lipid A export ATP-binding/permease protein MsbA"/>
    <property type="match status" value="1"/>
</dbReference>
<evidence type="ECO:0000259" key="14">
    <source>
        <dbReference type="PROSITE" id="PS50893"/>
    </source>
</evidence>
<dbReference type="InterPro" id="IPR017871">
    <property type="entry name" value="ABC_transporter-like_CS"/>
</dbReference>
<keyword evidence="7" id="KW-0653">Protein transport</keyword>
<evidence type="ECO:0000256" key="12">
    <source>
        <dbReference type="SAM" id="MobiDB-lite"/>
    </source>
</evidence>
<dbReference type="CDD" id="cd18784">
    <property type="entry name" value="ABC_6TM_ABCB9_like"/>
    <property type="match status" value="1"/>
</dbReference>
<dbReference type="GO" id="GO:0012505">
    <property type="term" value="C:endomembrane system"/>
    <property type="evidence" value="ECO:0007669"/>
    <property type="project" value="UniProtKB-SubCell"/>
</dbReference>
<evidence type="ECO:0000256" key="11">
    <source>
        <dbReference type="ARBA" id="ARBA00039658"/>
    </source>
</evidence>
<dbReference type="InterPro" id="IPR041588">
    <property type="entry name" value="Integrase_H2C2"/>
</dbReference>
<reference evidence="17" key="1">
    <citation type="submission" date="2023-03" db="EMBL/GenBank/DDBJ databases">
        <title>Electrophorus voltai genome.</title>
        <authorList>
            <person name="Bian C."/>
        </authorList>
    </citation>
    <scope>NUCLEOTIDE SEQUENCE</scope>
    <source>
        <strain evidence="17">CB-2022</strain>
        <tissue evidence="17">Muscle</tissue>
    </source>
</reference>
<keyword evidence="4 13" id="KW-0812">Transmembrane</keyword>
<dbReference type="GO" id="GO:0005765">
    <property type="term" value="C:lysosomal membrane"/>
    <property type="evidence" value="ECO:0007669"/>
    <property type="project" value="InterPro"/>
</dbReference>
<dbReference type="GO" id="GO:0016887">
    <property type="term" value="F:ATP hydrolysis activity"/>
    <property type="evidence" value="ECO:0007669"/>
    <property type="project" value="InterPro"/>
</dbReference>
<feature type="domain" description="ABC transporter" evidence="14">
    <location>
        <begin position="973"/>
        <end position="1209"/>
    </location>
</feature>
<comment type="caution">
    <text evidence="17">The sequence shown here is derived from an EMBL/GenBank/DDBJ whole genome shotgun (WGS) entry which is preliminary data.</text>
</comment>
<dbReference type="Gene3D" id="3.40.50.300">
    <property type="entry name" value="P-loop containing nucleotide triphosphate hydrolases"/>
    <property type="match status" value="1"/>
</dbReference>
<accession>A0AAD8ZX13</accession>
<feature type="transmembrane region" description="Helical" evidence="13">
    <location>
        <begin position="619"/>
        <end position="644"/>
    </location>
</feature>
<dbReference type="GO" id="GO:0003676">
    <property type="term" value="F:nucleic acid binding"/>
    <property type="evidence" value="ECO:0007669"/>
    <property type="project" value="InterPro"/>
</dbReference>
<dbReference type="PROSITE" id="PS50994">
    <property type="entry name" value="INTEGRASE"/>
    <property type="match status" value="1"/>
</dbReference>
<evidence type="ECO:0000313" key="18">
    <source>
        <dbReference type="Proteomes" id="UP001239994"/>
    </source>
</evidence>
<dbReference type="SUPFAM" id="SSF53098">
    <property type="entry name" value="Ribonuclease H-like"/>
    <property type="match status" value="1"/>
</dbReference>
<dbReference type="GO" id="GO:0015421">
    <property type="term" value="F:ABC-type oligopeptide transporter activity"/>
    <property type="evidence" value="ECO:0007669"/>
    <property type="project" value="TreeGrafter"/>
</dbReference>
<dbReference type="SUPFAM" id="SSF90123">
    <property type="entry name" value="ABC transporter transmembrane region"/>
    <property type="match status" value="1"/>
</dbReference>
<dbReference type="SMART" id="SM00382">
    <property type="entry name" value="AAA"/>
    <property type="match status" value="1"/>
</dbReference>
<dbReference type="Gene3D" id="1.20.1560.10">
    <property type="entry name" value="ABC transporter type 1, transmembrane domain"/>
    <property type="match status" value="1"/>
</dbReference>
<evidence type="ECO:0000256" key="7">
    <source>
        <dbReference type="ARBA" id="ARBA00022856"/>
    </source>
</evidence>
<feature type="transmembrane region" description="Helical" evidence="13">
    <location>
        <begin position="462"/>
        <end position="484"/>
    </location>
</feature>
<dbReference type="InterPro" id="IPR039421">
    <property type="entry name" value="Type_1_exporter"/>
</dbReference>
<dbReference type="Pfam" id="PF17921">
    <property type="entry name" value="Integrase_H2C2"/>
    <property type="match status" value="1"/>
</dbReference>
<keyword evidence="7" id="KW-0571">Peptide transport</keyword>
<dbReference type="AlphaFoldDB" id="A0AAD8ZX13"/>
<evidence type="ECO:0000256" key="8">
    <source>
        <dbReference type="ARBA" id="ARBA00022967"/>
    </source>
</evidence>
<feature type="region of interest" description="Disordered" evidence="12">
    <location>
        <begin position="1215"/>
        <end position="1254"/>
    </location>
</feature>
<dbReference type="FunFam" id="1.10.340.70:FF:000001">
    <property type="entry name" value="Retrovirus-related Pol polyprotein from transposon gypsy-like Protein"/>
    <property type="match status" value="1"/>
</dbReference>
<comment type="similarity">
    <text evidence="2">Belongs to the ABC transporter superfamily. ABCB family. MHC peptide exporter (TC 3.A.1.209) subfamily.</text>
</comment>
<dbReference type="InterPro" id="IPR011527">
    <property type="entry name" value="ABC1_TM_dom"/>
</dbReference>
<dbReference type="PROSITE" id="PS00211">
    <property type="entry name" value="ABC_TRANSPORTER_1"/>
    <property type="match status" value="1"/>
</dbReference>
<evidence type="ECO:0000256" key="2">
    <source>
        <dbReference type="ARBA" id="ARBA00006493"/>
    </source>
</evidence>
<dbReference type="InterPro" id="IPR036640">
    <property type="entry name" value="ABC1_TM_sf"/>
</dbReference>
<dbReference type="InterPro" id="IPR003439">
    <property type="entry name" value="ABC_transporter-like_ATP-bd"/>
</dbReference>
<dbReference type="Pfam" id="PF00005">
    <property type="entry name" value="ABC_tran"/>
    <property type="match status" value="1"/>
</dbReference>
<evidence type="ECO:0000256" key="6">
    <source>
        <dbReference type="ARBA" id="ARBA00022840"/>
    </source>
</evidence>
<dbReference type="CDD" id="cd03248">
    <property type="entry name" value="ABCC_TAP"/>
    <property type="match status" value="1"/>
</dbReference>
<proteinExistence type="inferred from homology"/>
<dbReference type="PROSITE" id="PS50893">
    <property type="entry name" value="ABC_TRANSPORTER_2"/>
    <property type="match status" value="1"/>
</dbReference>
<evidence type="ECO:0000256" key="4">
    <source>
        <dbReference type="ARBA" id="ARBA00022692"/>
    </source>
</evidence>